<dbReference type="InterPro" id="IPR029058">
    <property type="entry name" value="AB_hydrolase_fold"/>
</dbReference>
<dbReference type="InterPro" id="IPR025110">
    <property type="entry name" value="AMP-bd_C"/>
</dbReference>
<dbReference type="Pfam" id="PF00975">
    <property type="entry name" value="Thioesterase"/>
    <property type="match status" value="1"/>
</dbReference>
<proteinExistence type="predicted"/>
<dbReference type="Gene3D" id="3.30.559.30">
    <property type="entry name" value="Nonribosomal peptide synthetase, condensation domain"/>
    <property type="match status" value="2"/>
</dbReference>
<feature type="region of interest" description="Disordered" evidence="4">
    <location>
        <begin position="922"/>
        <end position="941"/>
    </location>
</feature>
<dbReference type="SUPFAM" id="SSF52777">
    <property type="entry name" value="CoA-dependent acyltransferases"/>
    <property type="match status" value="4"/>
</dbReference>
<evidence type="ECO:0000313" key="7">
    <source>
        <dbReference type="Proteomes" id="UP000597656"/>
    </source>
</evidence>
<dbReference type="Gene3D" id="3.30.300.30">
    <property type="match status" value="3"/>
</dbReference>
<evidence type="ECO:0000256" key="2">
    <source>
        <dbReference type="ARBA" id="ARBA00022450"/>
    </source>
</evidence>
<dbReference type="InterPro" id="IPR020845">
    <property type="entry name" value="AMP-binding_CS"/>
</dbReference>
<accession>A0ABQ2HSD3</accession>
<dbReference type="Pfam" id="PF00550">
    <property type="entry name" value="PP-binding"/>
    <property type="match status" value="2"/>
</dbReference>
<dbReference type="PANTHER" id="PTHR45527">
    <property type="entry name" value="NONRIBOSOMAL PEPTIDE SYNTHETASE"/>
    <property type="match status" value="1"/>
</dbReference>
<keyword evidence="2" id="KW-0596">Phosphopantetheine</keyword>
<protein>
    <recommendedName>
        <fullName evidence="5">Carrier domain-containing protein</fullName>
    </recommendedName>
</protein>
<evidence type="ECO:0000256" key="1">
    <source>
        <dbReference type="ARBA" id="ARBA00001957"/>
    </source>
</evidence>
<evidence type="ECO:0000259" key="5">
    <source>
        <dbReference type="PROSITE" id="PS50075"/>
    </source>
</evidence>
<dbReference type="Gene3D" id="3.40.50.150">
    <property type="entry name" value="Vaccinia Virus protein VP39"/>
    <property type="match status" value="1"/>
</dbReference>
<dbReference type="NCBIfam" id="TIGR01733">
    <property type="entry name" value="AA-adenyl-dom"/>
    <property type="match status" value="2"/>
</dbReference>
<dbReference type="InterPro" id="IPR006162">
    <property type="entry name" value="Ppantetheine_attach_site"/>
</dbReference>
<dbReference type="CDD" id="cd19540">
    <property type="entry name" value="LCL_NRPS-like"/>
    <property type="match status" value="1"/>
</dbReference>
<dbReference type="SUPFAM" id="SSF56801">
    <property type="entry name" value="Acetyl-CoA synthetase-like"/>
    <property type="match status" value="2"/>
</dbReference>
<dbReference type="RefSeq" id="WP_189155083.1">
    <property type="nucleotide sequence ID" value="NZ_BMNC01000003.1"/>
</dbReference>
<keyword evidence="7" id="KW-1185">Reference proteome</keyword>
<dbReference type="Pfam" id="PF05050">
    <property type="entry name" value="Methyltransf_21"/>
    <property type="match status" value="1"/>
</dbReference>
<sequence>MKNSSTPLSSGQERLWLVQQLDRDSAAYNVPIALRFRDGIDFEVLDRALAALVERHSALAGVFVEDEAGAPVTRPVPGFRVPVERRVAEDAEEGWRPHGEQLAAEPFDLAAAPPVRALVVECGDGSAVLCLVVHHIVIDGRSIRILIRDLIALYNAEPLVPLESTYADFVAWQRSVDGAAVEAHVDHWRRELDGFEPLRLPLDRPRSADAGFAGGHVDFALSAELTATLSALALRNRCTFSSAVAAVFQALLSLHSGQQDVTTGSVLSGRDDARFADVVGFFVNTVVLRTRIGPETCLRDLLKLAHLKVTAAHVHQQAPFDQVVAAVQPDREPGSNAIFDVVFVHHGETSALTEGGISRVPWTAAATRFDLELSTHVRRHQLHGTLTFRSGLFHRATAVRLTERFVTLVEQGLLQPDVPISQLDLISADELARTEARWHSSRRAVAGETVAALFEAQVERTPDAIAVVTRGERFTYAQLDERANRLAHALIAAGAGAEDVIGVLAERGSDVLTAFVAILKTGAAYLPLATDDPAVRTQALLREAGARLALSDETSREFDDVVLMGFGGEGFPVHAPRQNVHPDQLAYVMYTSGSTGEPKGVAVSHRQVAELALDRGWTEATRRVLHHSPHTFDAATFEIWVPLLSGGCVVLAAPGRLDAAEFERLVRQESVTCAWLTAGLFRVFADERPGAFAGLREVWTGGDVVPPDAVAEVLRRHRHLVVVNGYGPTETTTFATTHRVREIDPAAGAIPIGTPLDNTRCHVLNNNLRPVPEGVAGELFIAGTGVGRGYLGRPDLTATRFVADPAGPPGARMYRSGDLARWRSDGVLEFLGRADGQVKIRGYRVETGEVEHALASLPGIRQAVVVAHGDSDKVLVAYVVPESAHGLSEKSLRDSLGEVLPGHLVPSAFVLLDQVPVTPNGKVDRRALPEPSRRGRTAGRAPRSVREELLCTLFAELLGEEAVGVDDDFFALGGHSLLAARLVNRVRVLFDAGLSVRDIFENTTPARLAAVLDHAAMARPAVTVRPRPPRVPLSSAQQRLWFIHQAQGPNPTYNIPVAQRLRGWLDAEALRAALLDVVDRHESLRTVFPAENGTPHQVVLPLSEVDSERLWGVVDVTEAVLQQALDVAARHSFDLRSDVPVQARLFRLSPDDHVLLVLIHHIAGDGWSIGPFHRDLATAYQARTAGRKPAWSPLPVQYADFSLWERDVLGEHAESAAQARYWSDQLAGLPVELALPVDRRRGTDVTSDGDRVPVDIDPELHGVLRDLAVRRQASLCMVLQAGLAVLLSKLGGGTDIPLGGVVAGRSDEALTDLIGFFVNAQVLRYDLSGTPTFGEVISEVRRTNLAAYHHQDLAFERVVEIVSPPRMLTRHPLFQVVLAFQASSDTAFVVDGLTAEPMQAHVRTAKFDLNFSFSERTDRDGAPLGLRGVLEYDTSLFDQATAERISGLLVGLLGALARHADLPVHHADMGHAADAQLLQAWNDTAVDVPPSTLVELIERQVARTPDADAVLFEDERLSFAELDSRANRLASLLVDRGAGPERFVGVALPRSVDLVVTLVAVLKAGAAYLPIETGQPVDRVAMLLEESTPIAVVARRDTAGDVPRDAPLVVIDDEHVVAALAASTGNPRREPLSPQHPAYLIYTSGSTGRPKGVLVSHEAIVNRLEWMQAKFGLASDDRVLQKTPFGFDVSVWEFFWPLITGAALVVARPDGHRDPDYLATLIRTEGVTTVHFVPSMLQAFLSGRGAAGCTGLRRVICSGEALPAALADRFHEILPVPLHNLYGPTEAAVDVTSWDCEPGSDRASIPIGAPVWNTRTHVLDPLLRPVPIGVQGELYLSGVQVARGYVGKPDLTAERFVADPFGPPGSRMYRTGDVARWTSGGALEYLGRTDDQVKIRGMRVEPEEISAVLSAHEAVEHAVVVPRDNRLVAYVVPDAVNAGAVRDLLALSRTGELDGLPSRELPNGMVVLGRNNAEIEFLHQEIFERREYLRYGITLPDDAVVFDIGAHVGLFSLFVAHHAPDATIYAFEPIPDLARELRLNTAVNGVRAHLFECGVGQTAGEATFTYYPQLSMLSGRFGSESEERAVVDAYALRDAEEDVTALVGDLVTERLRDRRELVCSLRAVSDVIAEHQVERIDLLKVDAEKSELEVLRGVRDEHWPIIRQVVAEVHDQGDRVDTITELLAGKGFVVHVEAADPLADSGLVNIFAVNEPRPAATGVARPRAAGTRALTAELKGAARTRLPEHMVPDDVVFLEALPLSRNGKLDRKALPAPQRRPSSSSRGPANPVEERLCGLFAEAVGLEHVGVDDDFFDIGGHSLLAARLVGEIKSALAVSLSIGHVFQAPTVARLAALIDGGQLTATHDVLLPIRESGDGSPVFFFHPGIGLSWCYAGFAKHLRGLPIYGLQARAASDVTLLAPSLAHMARDYLEQILVAQPEGPYRLVGWSFGGNVAHTVASMLREAGHEVELLAVIDGYPYAGRATRSPGRPSTPDLAMVRSRHLDGTALSEVDDERAAELAEVLAHNTGLAQEHKPPLFDGDVLFFGAAGHRDAAELKPGAWQPFVTGTVRVHVVEAAHHEMLRPEPLASMAAVISGELGRTGRV</sequence>
<dbReference type="InterPro" id="IPR001242">
    <property type="entry name" value="Condensation_dom"/>
</dbReference>
<dbReference type="InterPro" id="IPR010071">
    <property type="entry name" value="AA_adenyl_dom"/>
</dbReference>
<dbReference type="InterPro" id="IPR020806">
    <property type="entry name" value="PKS_PP-bd"/>
</dbReference>
<dbReference type="PROSITE" id="PS00012">
    <property type="entry name" value="PHOSPHOPANTETHEINE"/>
    <property type="match status" value="2"/>
</dbReference>
<dbReference type="Gene3D" id="3.30.559.10">
    <property type="entry name" value="Chloramphenicol acetyltransferase-like domain"/>
    <property type="match status" value="2"/>
</dbReference>
<dbReference type="NCBIfam" id="NF003417">
    <property type="entry name" value="PRK04813.1"/>
    <property type="match status" value="3"/>
</dbReference>
<dbReference type="InterPro" id="IPR006342">
    <property type="entry name" value="FkbM_mtfrase"/>
</dbReference>
<dbReference type="InterPro" id="IPR029063">
    <property type="entry name" value="SAM-dependent_MTases_sf"/>
</dbReference>
<feature type="domain" description="Carrier" evidence="5">
    <location>
        <begin position="2283"/>
        <end position="2358"/>
    </location>
</feature>
<dbReference type="Gene3D" id="2.30.38.10">
    <property type="entry name" value="Luciferase, Domain 3"/>
    <property type="match status" value="2"/>
</dbReference>
<dbReference type="InterPro" id="IPR023213">
    <property type="entry name" value="CAT-like_dom_sf"/>
</dbReference>
<dbReference type="Pfam" id="PF00668">
    <property type="entry name" value="Condensation"/>
    <property type="match status" value="2"/>
</dbReference>
<dbReference type="CDD" id="cd19531">
    <property type="entry name" value="LCL_NRPS-like"/>
    <property type="match status" value="1"/>
</dbReference>
<dbReference type="CDD" id="cd12117">
    <property type="entry name" value="A_NRPS_Srf_like"/>
    <property type="match status" value="1"/>
</dbReference>
<dbReference type="Pfam" id="PF13193">
    <property type="entry name" value="AMP-binding_C"/>
    <property type="match status" value="2"/>
</dbReference>
<dbReference type="EMBL" id="BMNC01000003">
    <property type="protein sequence ID" value="GGM89380.1"/>
    <property type="molecule type" value="Genomic_DNA"/>
</dbReference>
<dbReference type="PANTHER" id="PTHR45527:SF1">
    <property type="entry name" value="FATTY ACID SYNTHASE"/>
    <property type="match status" value="1"/>
</dbReference>
<evidence type="ECO:0000256" key="4">
    <source>
        <dbReference type="SAM" id="MobiDB-lite"/>
    </source>
</evidence>
<comment type="cofactor">
    <cofactor evidence="1">
        <name>pantetheine 4'-phosphate</name>
        <dbReference type="ChEBI" id="CHEBI:47942"/>
    </cofactor>
</comment>
<dbReference type="PROSITE" id="PS50075">
    <property type="entry name" value="CARRIER"/>
    <property type="match status" value="2"/>
</dbReference>
<gene>
    <name evidence="6" type="ORF">GCM10011609_27800</name>
</gene>
<organism evidence="6 7">
    <name type="scientific">Lentzea pudingi</name>
    <dbReference type="NCBI Taxonomy" id="1789439"/>
    <lineage>
        <taxon>Bacteria</taxon>
        <taxon>Bacillati</taxon>
        <taxon>Actinomycetota</taxon>
        <taxon>Actinomycetes</taxon>
        <taxon>Pseudonocardiales</taxon>
        <taxon>Pseudonocardiaceae</taxon>
        <taxon>Lentzea</taxon>
    </lineage>
</organism>
<comment type="caution">
    <text evidence="6">The sequence shown here is derived from an EMBL/GenBank/DDBJ whole genome shotgun (WGS) entry which is preliminary data.</text>
</comment>
<dbReference type="Pfam" id="PF00501">
    <property type="entry name" value="AMP-binding"/>
    <property type="match status" value="2"/>
</dbReference>
<dbReference type="InterPro" id="IPR001031">
    <property type="entry name" value="Thioesterase"/>
</dbReference>
<feature type="region of interest" description="Disordered" evidence="4">
    <location>
        <begin position="2265"/>
        <end position="2287"/>
    </location>
</feature>
<reference evidence="7" key="1">
    <citation type="journal article" date="2019" name="Int. J. Syst. Evol. Microbiol.">
        <title>The Global Catalogue of Microorganisms (GCM) 10K type strain sequencing project: providing services to taxonomists for standard genome sequencing and annotation.</title>
        <authorList>
            <consortium name="The Broad Institute Genomics Platform"/>
            <consortium name="The Broad Institute Genome Sequencing Center for Infectious Disease"/>
            <person name="Wu L."/>
            <person name="Ma J."/>
        </authorList>
    </citation>
    <scope>NUCLEOTIDE SEQUENCE [LARGE SCALE GENOMIC DNA]</scope>
    <source>
        <strain evidence="7">CGMCC 4.7319</strain>
    </source>
</reference>
<name>A0ABQ2HSD3_9PSEU</name>
<feature type="domain" description="Carrier" evidence="5">
    <location>
        <begin position="941"/>
        <end position="1016"/>
    </location>
</feature>
<dbReference type="InterPro" id="IPR000873">
    <property type="entry name" value="AMP-dep_synth/lig_dom"/>
</dbReference>
<dbReference type="CDD" id="cd17646">
    <property type="entry name" value="A_NRPS_AB3403-like"/>
    <property type="match status" value="1"/>
</dbReference>
<dbReference type="InterPro" id="IPR045851">
    <property type="entry name" value="AMP-bd_C_sf"/>
</dbReference>
<dbReference type="Proteomes" id="UP000597656">
    <property type="component" value="Unassembled WGS sequence"/>
</dbReference>
<dbReference type="Gene3D" id="3.40.50.980">
    <property type="match status" value="4"/>
</dbReference>
<dbReference type="SUPFAM" id="SSF47336">
    <property type="entry name" value="ACP-like"/>
    <property type="match status" value="2"/>
</dbReference>
<dbReference type="Gene3D" id="3.40.50.1820">
    <property type="entry name" value="alpha/beta hydrolase"/>
    <property type="match status" value="1"/>
</dbReference>
<dbReference type="InterPro" id="IPR009081">
    <property type="entry name" value="PP-bd_ACP"/>
</dbReference>
<dbReference type="InterPro" id="IPR036736">
    <property type="entry name" value="ACP-like_sf"/>
</dbReference>
<dbReference type="PROSITE" id="PS00455">
    <property type="entry name" value="AMP_BINDING"/>
    <property type="match status" value="2"/>
</dbReference>
<dbReference type="SMART" id="SM00823">
    <property type="entry name" value="PKS_PP"/>
    <property type="match status" value="2"/>
</dbReference>
<dbReference type="Gene3D" id="1.10.1200.10">
    <property type="entry name" value="ACP-like"/>
    <property type="match status" value="1"/>
</dbReference>
<feature type="compositionally biased region" description="Low complexity" evidence="4">
    <location>
        <begin position="2270"/>
        <end position="2285"/>
    </location>
</feature>
<dbReference type="SUPFAM" id="SSF53474">
    <property type="entry name" value="alpha/beta-Hydrolases"/>
    <property type="match status" value="1"/>
</dbReference>
<keyword evidence="3" id="KW-0597">Phosphoprotein</keyword>
<dbReference type="NCBIfam" id="TIGR01444">
    <property type="entry name" value="fkbM_fam"/>
    <property type="match status" value="1"/>
</dbReference>
<evidence type="ECO:0000256" key="3">
    <source>
        <dbReference type="ARBA" id="ARBA00022553"/>
    </source>
</evidence>
<dbReference type="SUPFAM" id="SSF53335">
    <property type="entry name" value="S-adenosyl-L-methionine-dependent methyltransferases"/>
    <property type="match status" value="1"/>
</dbReference>
<evidence type="ECO:0000313" key="6">
    <source>
        <dbReference type="EMBL" id="GGM89380.1"/>
    </source>
</evidence>
<feature type="compositionally biased region" description="Basic and acidic residues" evidence="4">
    <location>
        <begin position="922"/>
        <end position="933"/>
    </location>
</feature>